<dbReference type="GO" id="GO:0016477">
    <property type="term" value="P:cell migration"/>
    <property type="evidence" value="ECO:0007669"/>
    <property type="project" value="TreeGrafter"/>
</dbReference>
<dbReference type="InterPro" id="IPR039808">
    <property type="entry name" value="Cadherin"/>
</dbReference>
<dbReference type="PROSITE" id="PS50268">
    <property type="entry name" value="CADHERIN_2"/>
    <property type="match status" value="2"/>
</dbReference>
<dbReference type="GO" id="GO:0007043">
    <property type="term" value="P:cell-cell junction assembly"/>
    <property type="evidence" value="ECO:0007669"/>
    <property type="project" value="TreeGrafter"/>
</dbReference>
<feature type="domain" description="Cadherin" evidence="6">
    <location>
        <begin position="10"/>
        <end position="60"/>
    </location>
</feature>
<keyword evidence="3 5" id="KW-0106">Calcium</keyword>
<evidence type="ECO:0000256" key="1">
    <source>
        <dbReference type="ARBA" id="ARBA00004370"/>
    </source>
</evidence>
<keyword evidence="2" id="KW-0677">Repeat</keyword>
<proteinExistence type="predicted"/>
<dbReference type="GO" id="GO:0016339">
    <property type="term" value="P:calcium-dependent cell-cell adhesion via plasma membrane cell adhesion molecules"/>
    <property type="evidence" value="ECO:0007669"/>
    <property type="project" value="TreeGrafter"/>
</dbReference>
<reference evidence="7" key="1">
    <citation type="journal article" date="2014" name="Nat. Commun.">
        <title>The rainbow trout genome provides novel insights into evolution after whole-genome duplication in vertebrates.</title>
        <authorList>
            <person name="Berthelot C."/>
            <person name="Brunet F."/>
            <person name="Chalopin D."/>
            <person name="Juanchich A."/>
            <person name="Bernard M."/>
            <person name="Noel B."/>
            <person name="Bento P."/>
            <person name="Da Silva C."/>
            <person name="Labadie K."/>
            <person name="Alberti A."/>
            <person name="Aury J.M."/>
            <person name="Louis A."/>
            <person name="Dehais P."/>
            <person name="Bardou P."/>
            <person name="Montfort J."/>
            <person name="Klopp C."/>
            <person name="Cabau C."/>
            <person name="Gaspin C."/>
            <person name="Thorgaard G.H."/>
            <person name="Boussaha M."/>
            <person name="Quillet E."/>
            <person name="Guyomard R."/>
            <person name="Galiana D."/>
            <person name="Bobe J."/>
            <person name="Volff J.N."/>
            <person name="Genet C."/>
            <person name="Wincker P."/>
            <person name="Jaillon O."/>
            <person name="Roest Crollius H."/>
            <person name="Guiguen Y."/>
        </authorList>
    </citation>
    <scope>NUCLEOTIDE SEQUENCE [LARGE SCALE GENOMIC DNA]</scope>
</reference>
<dbReference type="PANTHER" id="PTHR24027">
    <property type="entry name" value="CADHERIN-23"/>
    <property type="match status" value="1"/>
</dbReference>
<dbReference type="PROSITE" id="PS00232">
    <property type="entry name" value="CADHERIN_1"/>
    <property type="match status" value="1"/>
</dbReference>
<sequence>MNRVCVVCFSGVLAVNGSLDFERCREYYLSLEGTRGKSTLSDITMVIINITDVNDNTPVFGQGDYSADVSEDLSPGDVVMQVTAIDLDGPLNNLVQYSISSGDPHGQFSIDPRSGEVIVRATLDREEV</sequence>
<dbReference type="GO" id="GO:0005509">
    <property type="term" value="F:calcium ion binding"/>
    <property type="evidence" value="ECO:0007669"/>
    <property type="project" value="UniProtKB-UniRule"/>
</dbReference>
<dbReference type="GO" id="GO:0016342">
    <property type="term" value="C:catenin complex"/>
    <property type="evidence" value="ECO:0007669"/>
    <property type="project" value="TreeGrafter"/>
</dbReference>
<evidence type="ECO:0000259" key="6">
    <source>
        <dbReference type="PROSITE" id="PS50268"/>
    </source>
</evidence>
<dbReference type="EMBL" id="FR948793">
    <property type="protein sequence ID" value="CDQ99633.1"/>
    <property type="molecule type" value="Genomic_DNA"/>
</dbReference>
<evidence type="ECO:0000256" key="5">
    <source>
        <dbReference type="PROSITE-ProRule" id="PRU00043"/>
    </source>
</evidence>
<dbReference type="PRINTS" id="PR00205">
    <property type="entry name" value="CADHERIN"/>
</dbReference>
<dbReference type="PaxDb" id="8022-A0A060Z6B2"/>
<dbReference type="STRING" id="8022.A0A060Z6B2"/>
<dbReference type="GO" id="GO:0008013">
    <property type="term" value="F:beta-catenin binding"/>
    <property type="evidence" value="ECO:0007669"/>
    <property type="project" value="TreeGrafter"/>
</dbReference>
<dbReference type="GO" id="GO:0044331">
    <property type="term" value="P:cell-cell adhesion mediated by cadherin"/>
    <property type="evidence" value="ECO:0007669"/>
    <property type="project" value="TreeGrafter"/>
</dbReference>
<dbReference type="Proteomes" id="UP000193380">
    <property type="component" value="Unassembled WGS sequence"/>
</dbReference>
<protein>
    <recommendedName>
        <fullName evidence="6">Cadherin domain-containing protein</fullName>
    </recommendedName>
</protein>
<evidence type="ECO:0000256" key="4">
    <source>
        <dbReference type="ARBA" id="ARBA00023136"/>
    </source>
</evidence>
<gene>
    <name evidence="7" type="ORF">GSONMT00033060001</name>
</gene>
<dbReference type="InterPro" id="IPR002126">
    <property type="entry name" value="Cadherin-like_dom"/>
</dbReference>
<dbReference type="GO" id="GO:0034332">
    <property type="term" value="P:adherens junction organization"/>
    <property type="evidence" value="ECO:0007669"/>
    <property type="project" value="TreeGrafter"/>
</dbReference>
<feature type="domain" description="Cadherin" evidence="6">
    <location>
        <begin position="61"/>
        <end position="127"/>
    </location>
</feature>
<dbReference type="GO" id="GO:0005912">
    <property type="term" value="C:adherens junction"/>
    <property type="evidence" value="ECO:0007669"/>
    <property type="project" value="TreeGrafter"/>
</dbReference>
<comment type="subcellular location">
    <subcellularLocation>
        <location evidence="1">Membrane</location>
    </subcellularLocation>
</comment>
<evidence type="ECO:0000256" key="3">
    <source>
        <dbReference type="ARBA" id="ARBA00022837"/>
    </source>
</evidence>
<dbReference type="Gene3D" id="2.60.40.60">
    <property type="entry name" value="Cadherins"/>
    <property type="match status" value="2"/>
</dbReference>
<dbReference type="Pfam" id="PF00028">
    <property type="entry name" value="Cadherin"/>
    <property type="match status" value="1"/>
</dbReference>
<dbReference type="PANTHER" id="PTHR24027:SF106">
    <property type="entry name" value="CADHERIN-18"/>
    <property type="match status" value="1"/>
</dbReference>
<dbReference type="AlphaFoldDB" id="A0A060Z6B2"/>
<name>A0A060Z6B2_ONCMY</name>
<dbReference type="GO" id="GO:0045296">
    <property type="term" value="F:cadherin binding"/>
    <property type="evidence" value="ECO:0007669"/>
    <property type="project" value="TreeGrafter"/>
</dbReference>
<organism evidence="7 8">
    <name type="scientific">Oncorhynchus mykiss</name>
    <name type="common">Rainbow trout</name>
    <name type="synonym">Salmo gairdneri</name>
    <dbReference type="NCBI Taxonomy" id="8022"/>
    <lineage>
        <taxon>Eukaryota</taxon>
        <taxon>Metazoa</taxon>
        <taxon>Chordata</taxon>
        <taxon>Craniata</taxon>
        <taxon>Vertebrata</taxon>
        <taxon>Euteleostomi</taxon>
        <taxon>Actinopterygii</taxon>
        <taxon>Neopterygii</taxon>
        <taxon>Teleostei</taxon>
        <taxon>Protacanthopterygii</taxon>
        <taxon>Salmoniformes</taxon>
        <taxon>Salmonidae</taxon>
        <taxon>Salmoninae</taxon>
        <taxon>Oncorhynchus</taxon>
    </lineage>
</organism>
<feature type="non-terminal residue" evidence="7">
    <location>
        <position position="128"/>
    </location>
</feature>
<dbReference type="GO" id="GO:0000902">
    <property type="term" value="P:cell morphogenesis"/>
    <property type="evidence" value="ECO:0007669"/>
    <property type="project" value="TreeGrafter"/>
</dbReference>
<evidence type="ECO:0000256" key="2">
    <source>
        <dbReference type="ARBA" id="ARBA00022737"/>
    </source>
</evidence>
<dbReference type="CDD" id="cd11304">
    <property type="entry name" value="Cadherin_repeat"/>
    <property type="match status" value="2"/>
</dbReference>
<evidence type="ECO:0000313" key="8">
    <source>
        <dbReference type="Proteomes" id="UP000193380"/>
    </source>
</evidence>
<evidence type="ECO:0000313" key="7">
    <source>
        <dbReference type="EMBL" id="CDQ99633.1"/>
    </source>
</evidence>
<dbReference type="InterPro" id="IPR020894">
    <property type="entry name" value="Cadherin_CS"/>
</dbReference>
<accession>A0A060Z6B2</accession>
<reference evidence="7" key="2">
    <citation type="submission" date="2014-03" db="EMBL/GenBank/DDBJ databases">
        <authorList>
            <person name="Genoscope - CEA"/>
        </authorList>
    </citation>
    <scope>NUCLEOTIDE SEQUENCE</scope>
</reference>
<keyword evidence="4" id="KW-0472">Membrane</keyword>
<dbReference type="InterPro" id="IPR015919">
    <property type="entry name" value="Cadherin-like_sf"/>
</dbReference>
<dbReference type="SUPFAM" id="SSF49313">
    <property type="entry name" value="Cadherin-like"/>
    <property type="match status" value="2"/>
</dbReference>
<dbReference type="GO" id="GO:0007156">
    <property type="term" value="P:homophilic cell adhesion via plasma membrane adhesion molecules"/>
    <property type="evidence" value="ECO:0007669"/>
    <property type="project" value="InterPro"/>
</dbReference>